<name>A0A4R2EF66_9BACT</name>
<dbReference type="GO" id="GO:0046872">
    <property type="term" value="F:metal ion binding"/>
    <property type="evidence" value="ECO:0007669"/>
    <property type="project" value="UniProtKB-KW"/>
</dbReference>
<dbReference type="PROSITE" id="PS51379">
    <property type="entry name" value="4FE4S_FER_2"/>
    <property type="match status" value="2"/>
</dbReference>
<dbReference type="Gene3D" id="3.40.950.10">
    <property type="entry name" value="Fe-only Hydrogenase (Larger Subunit), Chain L, domain 3"/>
    <property type="match status" value="1"/>
</dbReference>
<keyword evidence="2" id="KW-0479">Metal-binding</keyword>
<dbReference type="InterPro" id="IPR009016">
    <property type="entry name" value="Fe_hydrogenase"/>
</dbReference>
<evidence type="ECO:0000256" key="1">
    <source>
        <dbReference type="ARBA" id="ARBA00022485"/>
    </source>
</evidence>
<gene>
    <name evidence="7" type="ORF">CLV25_1077</name>
</gene>
<dbReference type="Gene3D" id="1.10.15.40">
    <property type="entry name" value="Electron transport complex subunit B, putative Fe-S cluster"/>
    <property type="match status" value="1"/>
</dbReference>
<evidence type="ECO:0000259" key="5">
    <source>
        <dbReference type="PROSITE" id="PS51379"/>
    </source>
</evidence>
<evidence type="ECO:0000313" key="8">
    <source>
        <dbReference type="Proteomes" id="UP000294830"/>
    </source>
</evidence>
<dbReference type="RefSeq" id="WP_131839189.1">
    <property type="nucleotide sequence ID" value="NZ_SLWB01000007.1"/>
</dbReference>
<evidence type="ECO:0000256" key="4">
    <source>
        <dbReference type="ARBA" id="ARBA00023014"/>
    </source>
</evidence>
<keyword evidence="4" id="KW-0411">Iron-sulfur</keyword>
<dbReference type="InterPro" id="IPR050395">
    <property type="entry name" value="4Fe4S_Ferredoxin_RnfB"/>
</dbReference>
<dbReference type="AlphaFoldDB" id="A0A4R2EF66"/>
<keyword evidence="3" id="KW-0408">Iron</keyword>
<dbReference type="GO" id="GO:0051539">
    <property type="term" value="F:4 iron, 4 sulfur cluster binding"/>
    <property type="evidence" value="ECO:0007669"/>
    <property type="project" value="UniProtKB-KW"/>
</dbReference>
<dbReference type="PROSITE" id="PS00198">
    <property type="entry name" value="4FE4S_FER_1"/>
    <property type="match status" value="2"/>
</dbReference>
<dbReference type="SUPFAM" id="SSF53920">
    <property type="entry name" value="Fe-only hydrogenase"/>
    <property type="match status" value="1"/>
</dbReference>
<dbReference type="Pfam" id="PF14697">
    <property type="entry name" value="Fer4_21"/>
    <property type="match status" value="1"/>
</dbReference>
<feature type="domain" description="4Fe-4S ferredoxin-type" evidence="5">
    <location>
        <begin position="8"/>
        <end position="37"/>
    </location>
</feature>
<feature type="domain" description="4Fe-4S" evidence="6">
    <location>
        <begin position="371"/>
        <end position="430"/>
    </location>
</feature>
<evidence type="ECO:0000256" key="2">
    <source>
        <dbReference type="ARBA" id="ARBA00022723"/>
    </source>
</evidence>
<dbReference type="InterPro" id="IPR017896">
    <property type="entry name" value="4Fe4S_Fe-S-bd"/>
</dbReference>
<dbReference type="Pfam" id="PF04060">
    <property type="entry name" value="FeS"/>
    <property type="match status" value="1"/>
</dbReference>
<comment type="caution">
    <text evidence="7">The sequence shown here is derived from an EMBL/GenBank/DDBJ whole genome shotgun (WGS) entry which is preliminary data.</text>
</comment>
<reference evidence="7 8" key="1">
    <citation type="submission" date="2019-03" db="EMBL/GenBank/DDBJ databases">
        <title>Genomic Encyclopedia of Archaeal and Bacterial Type Strains, Phase II (KMG-II): from individual species to whole genera.</title>
        <authorList>
            <person name="Goeker M."/>
        </authorList>
    </citation>
    <scope>NUCLEOTIDE SEQUENCE [LARGE SCALE GENOMIC DNA]</scope>
    <source>
        <strain evidence="7 8">RL-C</strain>
    </source>
</reference>
<dbReference type="Pfam" id="PF02906">
    <property type="entry name" value="Fe_hyd_lg_C"/>
    <property type="match status" value="1"/>
</dbReference>
<dbReference type="InterPro" id="IPR017900">
    <property type="entry name" value="4Fe4S_Fe_S_CS"/>
</dbReference>
<dbReference type="SUPFAM" id="SSF54862">
    <property type="entry name" value="4Fe-4S ferredoxins"/>
    <property type="match status" value="1"/>
</dbReference>
<dbReference type="InterPro" id="IPR004108">
    <property type="entry name" value="Fe_hydrogenase_lsu_C"/>
</dbReference>
<dbReference type="Proteomes" id="UP000294830">
    <property type="component" value="Unassembled WGS sequence"/>
</dbReference>
<keyword evidence="1" id="KW-0004">4Fe-4S</keyword>
<dbReference type="PANTHER" id="PTHR43560">
    <property type="entry name" value="ION-TRANSLOCATING OXIDOREDUCTASE COMPLEX SUBUNIT B"/>
    <property type="match status" value="1"/>
</dbReference>
<accession>A0A4R2EF66</accession>
<dbReference type="EMBL" id="SLWB01000007">
    <property type="protein sequence ID" value="TCN67548.1"/>
    <property type="molecule type" value="Genomic_DNA"/>
</dbReference>
<dbReference type="PROSITE" id="PS51656">
    <property type="entry name" value="4FE4S"/>
    <property type="match status" value="1"/>
</dbReference>
<dbReference type="OrthoDB" id="9798098at2"/>
<protein>
    <submittedName>
        <fullName evidence="7">Iron only hydrogenase large subunit-like protein</fullName>
    </submittedName>
</protein>
<evidence type="ECO:0000313" key="7">
    <source>
        <dbReference type="EMBL" id="TCN67548.1"/>
    </source>
</evidence>
<organism evidence="7 8">
    <name type="scientific">Acetobacteroides hydrogenigenes</name>
    <dbReference type="NCBI Taxonomy" id="979970"/>
    <lineage>
        <taxon>Bacteria</taxon>
        <taxon>Pseudomonadati</taxon>
        <taxon>Bacteroidota</taxon>
        <taxon>Bacteroidia</taxon>
        <taxon>Bacteroidales</taxon>
        <taxon>Rikenellaceae</taxon>
        <taxon>Acetobacteroides</taxon>
    </lineage>
</organism>
<sequence length="458" mass="51388">MSTPQFFHALKILEDVCIGCSHCVRVCPTEALRIRDGKSHLYPDRCVDCGECYRVCPVSAIINYHDDFDKIFKYKHRIALIPSIVLGQFKDGIEPEHVFAVLKGLGFTDVCEGEEGARLLTELVNERVADRTVEHPVISSFCPAVVRLIQVNFPGLTPNIMPIKAPLDFSAMYIRQKYRDMGIDDSDVGIFYITPCAAKIVAIVSPVAVDNSGINGFINLDFIYNRVMKVIKSTGGVKNIPPDRKSNLNGAQTLWALTGGEAASIKGRSLSIDGMKNVIDFLEKLENDEIENVDFLELRMCDQSCAGGILAPANRFLVVERMQKRARNVDVNSLNFDIDSYHEMLKGNAFTEEIRPRTSLRYDVDVSKAIAKMEKVRRLMCFLPGIDCSVCGAPTCQAHAEDVVQGRSVITNCIFLQKKLENQRLLDSKHALRMIEKIWGKDRFDKDCTKRGKKNEDN</sequence>
<proteinExistence type="predicted"/>
<evidence type="ECO:0000259" key="6">
    <source>
        <dbReference type="PROSITE" id="PS51656"/>
    </source>
</evidence>
<feature type="domain" description="4Fe-4S ferredoxin-type" evidence="5">
    <location>
        <begin position="38"/>
        <end position="67"/>
    </location>
</feature>
<dbReference type="InterPro" id="IPR007202">
    <property type="entry name" value="4Fe-4S_dom"/>
</dbReference>
<keyword evidence="8" id="KW-1185">Reference proteome</keyword>
<evidence type="ECO:0000256" key="3">
    <source>
        <dbReference type="ARBA" id="ARBA00023004"/>
    </source>
</evidence>
<dbReference type="PANTHER" id="PTHR43560:SF1">
    <property type="entry name" value="ION-TRANSLOCATING OXIDOREDUCTASE COMPLEX SUBUNIT B"/>
    <property type="match status" value="1"/>
</dbReference>
<dbReference type="Gene3D" id="3.30.70.20">
    <property type="match status" value="1"/>
</dbReference>